<name>A0A136A0T0_9ALTE</name>
<dbReference type="NCBIfam" id="TIGR02607">
    <property type="entry name" value="antidote_HigA"/>
    <property type="match status" value="1"/>
</dbReference>
<keyword evidence="3" id="KW-1185">Reference proteome</keyword>
<dbReference type="InterPro" id="IPR013430">
    <property type="entry name" value="Toxin_antidote_HigA"/>
</dbReference>
<reference evidence="3" key="1">
    <citation type="submission" date="2016-02" db="EMBL/GenBank/DDBJ databases">
        <authorList>
            <person name="Schultz-Johansen M."/>
            <person name="Glaring M.A."/>
            <person name="Bech P.K."/>
            <person name="Stougaard P."/>
        </authorList>
    </citation>
    <scope>NUCLEOTIDE SEQUENCE [LARGE SCALE GENOMIC DNA]</scope>
    <source>
        <strain evidence="3">S66</strain>
    </source>
</reference>
<dbReference type="AlphaFoldDB" id="A0A136A0T0"/>
<organism evidence="2 3">
    <name type="scientific">Paraglaciecola hydrolytica</name>
    <dbReference type="NCBI Taxonomy" id="1799789"/>
    <lineage>
        <taxon>Bacteria</taxon>
        <taxon>Pseudomonadati</taxon>
        <taxon>Pseudomonadota</taxon>
        <taxon>Gammaproteobacteria</taxon>
        <taxon>Alteromonadales</taxon>
        <taxon>Alteromonadaceae</taxon>
        <taxon>Paraglaciecola</taxon>
    </lineage>
</organism>
<evidence type="ECO:0000313" key="3">
    <source>
        <dbReference type="Proteomes" id="UP000070299"/>
    </source>
</evidence>
<dbReference type="OrthoDB" id="9793869at2"/>
<dbReference type="InterPro" id="IPR001387">
    <property type="entry name" value="Cro/C1-type_HTH"/>
</dbReference>
<dbReference type="RefSeq" id="WP_068375651.1">
    <property type="nucleotide sequence ID" value="NZ_LSNE01000005.1"/>
</dbReference>
<dbReference type="Gene3D" id="1.10.260.40">
    <property type="entry name" value="lambda repressor-like DNA-binding domains"/>
    <property type="match status" value="1"/>
</dbReference>
<dbReference type="GO" id="GO:0003677">
    <property type="term" value="F:DNA binding"/>
    <property type="evidence" value="ECO:0007669"/>
    <property type="project" value="InterPro"/>
</dbReference>
<dbReference type="SUPFAM" id="SSF47413">
    <property type="entry name" value="lambda repressor-like DNA-binding domains"/>
    <property type="match status" value="1"/>
</dbReference>
<dbReference type="CDD" id="cd00093">
    <property type="entry name" value="HTH_XRE"/>
    <property type="match status" value="1"/>
</dbReference>
<feature type="domain" description="HTH cro/C1-type" evidence="1">
    <location>
        <begin position="38"/>
        <end position="85"/>
    </location>
</feature>
<accession>A0A136A0T0</accession>
<dbReference type="EMBL" id="LSNE01000005">
    <property type="protein sequence ID" value="KXI28846.1"/>
    <property type="molecule type" value="Genomic_DNA"/>
</dbReference>
<proteinExistence type="predicted"/>
<sequence length="99" mass="11147">MTIPAFVTQSESTVRADSLYRPHPGEVFQRRCLSKTSLKQDEVAKRIGISTKHLSRFTNGHVSVGVELALARKLEACTNISAGAWLHYQTQYDFYTQTT</sequence>
<dbReference type="Proteomes" id="UP000070299">
    <property type="component" value="Unassembled WGS sequence"/>
</dbReference>
<evidence type="ECO:0000313" key="2">
    <source>
        <dbReference type="EMBL" id="KXI28846.1"/>
    </source>
</evidence>
<dbReference type="PROSITE" id="PS50943">
    <property type="entry name" value="HTH_CROC1"/>
    <property type="match status" value="1"/>
</dbReference>
<protein>
    <recommendedName>
        <fullName evidence="1">HTH cro/C1-type domain-containing protein</fullName>
    </recommendedName>
</protein>
<comment type="caution">
    <text evidence="2">The sequence shown here is derived from an EMBL/GenBank/DDBJ whole genome shotgun (WGS) entry which is preliminary data.</text>
</comment>
<evidence type="ECO:0000259" key="1">
    <source>
        <dbReference type="PROSITE" id="PS50943"/>
    </source>
</evidence>
<dbReference type="STRING" id="1799789.AX660_11660"/>
<gene>
    <name evidence="2" type="ORF">AX660_11660</name>
</gene>
<dbReference type="InterPro" id="IPR010982">
    <property type="entry name" value="Lambda_DNA-bd_dom_sf"/>
</dbReference>